<reference evidence="2" key="2">
    <citation type="submission" date="2015-01" db="EMBL/GenBank/DDBJ databases">
        <title>Evolutionary Origins and Diversification of the Mycorrhizal Mutualists.</title>
        <authorList>
            <consortium name="DOE Joint Genome Institute"/>
            <consortium name="Mycorrhizal Genomics Consortium"/>
            <person name="Kohler A."/>
            <person name="Kuo A."/>
            <person name="Nagy L.G."/>
            <person name="Floudas D."/>
            <person name="Copeland A."/>
            <person name="Barry K.W."/>
            <person name="Cichocki N."/>
            <person name="Veneault-Fourrey C."/>
            <person name="LaButti K."/>
            <person name="Lindquist E.A."/>
            <person name="Lipzen A."/>
            <person name="Lundell T."/>
            <person name="Morin E."/>
            <person name="Murat C."/>
            <person name="Riley R."/>
            <person name="Ohm R."/>
            <person name="Sun H."/>
            <person name="Tunlid A."/>
            <person name="Henrissat B."/>
            <person name="Grigoriev I.V."/>
            <person name="Hibbett D.S."/>
            <person name="Martin F."/>
        </authorList>
    </citation>
    <scope>NUCLEOTIDE SEQUENCE [LARGE SCALE GENOMIC DNA]</scope>
    <source>
        <strain evidence="2">441</strain>
    </source>
</reference>
<proteinExistence type="predicted"/>
<sequence length="88" mass="9621">MNPFECTGLAIGDYDFDSALCFHSHSQSRPGLISVWLLPIFFYQFFEHFLISIHIASLPSSSSSPAAPILPLSFLDLSSSSPDALVNT</sequence>
<dbReference type="Proteomes" id="UP000054018">
    <property type="component" value="Unassembled WGS sequence"/>
</dbReference>
<accession>A0A0C9ZFG1</accession>
<dbReference type="HOGENOM" id="CLU_2469953_0_0_1"/>
<name>A0A0C9ZFG1_9AGAM</name>
<evidence type="ECO:0000313" key="1">
    <source>
        <dbReference type="EMBL" id="KIK24684.1"/>
    </source>
</evidence>
<dbReference type="AlphaFoldDB" id="A0A0C9ZFG1"/>
<keyword evidence="2" id="KW-1185">Reference proteome</keyword>
<evidence type="ECO:0000313" key="2">
    <source>
        <dbReference type="Proteomes" id="UP000054018"/>
    </source>
</evidence>
<reference evidence="1 2" key="1">
    <citation type="submission" date="2014-04" db="EMBL/GenBank/DDBJ databases">
        <authorList>
            <consortium name="DOE Joint Genome Institute"/>
            <person name="Kuo A."/>
            <person name="Kohler A."/>
            <person name="Costa M.D."/>
            <person name="Nagy L.G."/>
            <person name="Floudas D."/>
            <person name="Copeland A."/>
            <person name="Barry K.W."/>
            <person name="Cichocki N."/>
            <person name="Veneault-Fourrey C."/>
            <person name="LaButti K."/>
            <person name="Lindquist E.A."/>
            <person name="Lipzen A."/>
            <person name="Lundell T."/>
            <person name="Morin E."/>
            <person name="Murat C."/>
            <person name="Sun H."/>
            <person name="Tunlid A."/>
            <person name="Henrissat B."/>
            <person name="Grigoriev I.V."/>
            <person name="Hibbett D.S."/>
            <person name="Martin F."/>
            <person name="Nordberg H.P."/>
            <person name="Cantor M.N."/>
            <person name="Hua S.X."/>
        </authorList>
    </citation>
    <scope>NUCLEOTIDE SEQUENCE [LARGE SCALE GENOMIC DNA]</scope>
    <source>
        <strain evidence="1 2">441</strain>
    </source>
</reference>
<gene>
    <name evidence="1" type="ORF">PISMIDRAFT_10110</name>
</gene>
<protein>
    <submittedName>
        <fullName evidence="1">Uncharacterized protein</fullName>
    </submittedName>
</protein>
<organism evidence="1 2">
    <name type="scientific">Pisolithus microcarpus 441</name>
    <dbReference type="NCBI Taxonomy" id="765257"/>
    <lineage>
        <taxon>Eukaryota</taxon>
        <taxon>Fungi</taxon>
        <taxon>Dikarya</taxon>
        <taxon>Basidiomycota</taxon>
        <taxon>Agaricomycotina</taxon>
        <taxon>Agaricomycetes</taxon>
        <taxon>Agaricomycetidae</taxon>
        <taxon>Boletales</taxon>
        <taxon>Sclerodermatineae</taxon>
        <taxon>Pisolithaceae</taxon>
        <taxon>Pisolithus</taxon>
    </lineage>
</organism>
<dbReference type="EMBL" id="KN833714">
    <property type="protein sequence ID" value="KIK24684.1"/>
    <property type="molecule type" value="Genomic_DNA"/>
</dbReference>